<protein>
    <submittedName>
        <fullName evidence="2">Uncharacterized protein</fullName>
    </submittedName>
</protein>
<dbReference type="Proteomes" id="UP000335415">
    <property type="component" value="Unassembled WGS sequence"/>
</dbReference>
<dbReference type="EMBL" id="VYKJ01000009">
    <property type="protein sequence ID" value="KAA8998069.1"/>
    <property type="molecule type" value="Genomic_DNA"/>
</dbReference>
<name>A0A5J5FW26_9GAMM</name>
<comment type="caution">
    <text evidence="2">The sequence shown here is derived from an EMBL/GenBank/DDBJ whole genome shotgun (WGS) entry which is preliminary data.</text>
</comment>
<dbReference type="RefSeq" id="WP_150436129.1">
    <property type="nucleotide sequence ID" value="NZ_VYKJ01000009.1"/>
</dbReference>
<keyword evidence="1" id="KW-1133">Transmembrane helix</keyword>
<feature type="transmembrane region" description="Helical" evidence="1">
    <location>
        <begin position="7"/>
        <end position="28"/>
    </location>
</feature>
<feature type="transmembrane region" description="Helical" evidence="1">
    <location>
        <begin position="87"/>
        <end position="110"/>
    </location>
</feature>
<feature type="transmembrane region" description="Helical" evidence="1">
    <location>
        <begin position="48"/>
        <end position="75"/>
    </location>
</feature>
<gene>
    <name evidence="2" type="ORF">FJU30_16755</name>
</gene>
<accession>A0A5J5FW26</accession>
<evidence type="ECO:0000256" key="1">
    <source>
        <dbReference type="SAM" id="Phobius"/>
    </source>
</evidence>
<evidence type="ECO:0000313" key="3">
    <source>
        <dbReference type="Proteomes" id="UP000335415"/>
    </source>
</evidence>
<keyword evidence="3" id="KW-1185">Reference proteome</keyword>
<keyword evidence="1" id="KW-0812">Transmembrane</keyword>
<sequence length="149" mass="16727">MNFRNKIFLFWGVMDAIAVSSFVQVSLLRGHIPLVDDYLRYQQLAADGGSWIGGLFFYLHALLLLSLIATAALFLKQSPLAIRFAWFQLPLRLLLIVPSISVFTLLAHHFSLEPPLLNLLLLLISEGVKVYSLYLASASGRKARRLSAR</sequence>
<dbReference type="OrthoDB" id="6922075at2"/>
<keyword evidence="1" id="KW-0472">Membrane</keyword>
<feature type="transmembrane region" description="Helical" evidence="1">
    <location>
        <begin position="116"/>
        <end position="136"/>
    </location>
</feature>
<dbReference type="AlphaFoldDB" id="A0A5J5FW26"/>
<organism evidence="2 3">
    <name type="scientific">Affinibrenneria salicis</name>
    <dbReference type="NCBI Taxonomy" id="2590031"/>
    <lineage>
        <taxon>Bacteria</taxon>
        <taxon>Pseudomonadati</taxon>
        <taxon>Pseudomonadota</taxon>
        <taxon>Gammaproteobacteria</taxon>
        <taxon>Enterobacterales</taxon>
        <taxon>Pectobacteriaceae</taxon>
        <taxon>Affinibrenneria</taxon>
    </lineage>
</organism>
<reference evidence="2 3" key="1">
    <citation type="submission" date="2019-09" db="EMBL/GenBank/DDBJ databases">
        <authorList>
            <person name="Li Y."/>
        </authorList>
    </citation>
    <scope>NUCLEOTIDE SEQUENCE [LARGE SCALE GENOMIC DNA]</scope>
    <source>
        <strain evidence="2 3">L3-3HA</strain>
    </source>
</reference>
<proteinExistence type="predicted"/>
<evidence type="ECO:0000313" key="2">
    <source>
        <dbReference type="EMBL" id="KAA8998069.1"/>
    </source>
</evidence>